<name>A0A231H177_9NOCA</name>
<protein>
    <recommendedName>
        <fullName evidence="4">Acid stress chaperone HdeA</fullName>
    </recommendedName>
</protein>
<gene>
    <name evidence="2" type="ORF">B7C42_05338</name>
</gene>
<evidence type="ECO:0000256" key="1">
    <source>
        <dbReference type="SAM" id="SignalP"/>
    </source>
</evidence>
<dbReference type="EMBL" id="NGAF01000013">
    <property type="protein sequence ID" value="OXR42561.1"/>
    <property type="molecule type" value="Genomic_DNA"/>
</dbReference>
<keyword evidence="1" id="KW-0732">Signal</keyword>
<dbReference type="RefSeq" id="WP_051042257.1">
    <property type="nucleotide sequence ID" value="NZ_JAAXOR010000001.1"/>
</dbReference>
<feature type="signal peptide" evidence="1">
    <location>
        <begin position="1"/>
        <end position="23"/>
    </location>
</feature>
<feature type="chain" id="PRO_5038750591" description="Acid stress chaperone HdeA" evidence="1">
    <location>
        <begin position="24"/>
        <end position="111"/>
    </location>
</feature>
<dbReference type="AlphaFoldDB" id="A0A231H177"/>
<evidence type="ECO:0000313" key="3">
    <source>
        <dbReference type="Proteomes" id="UP000215506"/>
    </source>
</evidence>
<dbReference type="PROSITE" id="PS51257">
    <property type="entry name" value="PROKAR_LIPOPROTEIN"/>
    <property type="match status" value="1"/>
</dbReference>
<keyword evidence="3" id="KW-1185">Reference proteome</keyword>
<accession>A0A231H177</accession>
<evidence type="ECO:0008006" key="4">
    <source>
        <dbReference type="Google" id="ProtNLM"/>
    </source>
</evidence>
<proteinExistence type="predicted"/>
<organism evidence="2 3">
    <name type="scientific">Nocardia cerradoensis</name>
    <dbReference type="NCBI Taxonomy" id="85688"/>
    <lineage>
        <taxon>Bacteria</taxon>
        <taxon>Bacillati</taxon>
        <taxon>Actinomycetota</taxon>
        <taxon>Actinomycetes</taxon>
        <taxon>Mycobacteriales</taxon>
        <taxon>Nocardiaceae</taxon>
        <taxon>Nocardia</taxon>
    </lineage>
</organism>
<sequence length="111" mass="11834">MTSRAHRSIAALFGTIAAATVTAGLLSGCSDVQRAINKGGDTPCSDYVKQDADTKRVTITKFVKQQTNNDHEPAGTQVDATMTAVDFLCANQRNADTPIKNANLTGIFFNQ</sequence>
<evidence type="ECO:0000313" key="2">
    <source>
        <dbReference type="EMBL" id="OXR42561.1"/>
    </source>
</evidence>
<comment type="caution">
    <text evidence="2">The sequence shown here is derived from an EMBL/GenBank/DDBJ whole genome shotgun (WGS) entry which is preliminary data.</text>
</comment>
<reference evidence="2 3" key="1">
    <citation type="submission" date="2017-07" db="EMBL/GenBank/DDBJ databases">
        <title>First draft Genome Sequence of Nocardia cerradoensis isolated from human infection.</title>
        <authorList>
            <person name="Carrasco G."/>
        </authorList>
    </citation>
    <scope>NUCLEOTIDE SEQUENCE [LARGE SCALE GENOMIC DNA]</scope>
    <source>
        <strain evidence="2 3">CNM20130759</strain>
    </source>
</reference>
<dbReference type="Proteomes" id="UP000215506">
    <property type="component" value="Unassembled WGS sequence"/>
</dbReference>